<accession>A0A6A5TRM3</accession>
<name>A0A6A5TRM3_9PLEO</name>
<evidence type="ECO:0000313" key="1">
    <source>
        <dbReference type="EMBL" id="KAF1951587.1"/>
    </source>
</evidence>
<dbReference type="Proteomes" id="UP000800035">
    <property type="component" value="Unassembled WGS sequence"/>
</dbReference>
<sequence>MKNMNEDFARQLALPCYMFNHAHAFSQVTKWLAYNFAGHITEKRPQGFKWTHMHLSPPDFVGPMNHARGGLKTTLHRGLWDKVGDLLENGPDCDDCDDWDSVAGRYFAELVRIAAYPLEKVFPKNSITAILQRLDDFSLGRIGDCEHCNTDWSYFIRRAIERTEDNFDGFCMDCMDASRPQRGPTDADYWKGLKSVGGRWDVKCRVRHGQQTWYVSWCGRDEHRQKLLKEAGAKRKCLPTAGMLDD</sequence>
<proteinExistence type="predicted"/>
<evidence type="ECO:0000313" key="2">
    <source>
        <dbReference type="Proteomes" id="UP000800035"/>
    </source>
</evidence>
<keyword evidence="2" id="KW-1185">Reference proteome</keyword>
<protein>
    <submittedName>
        <fullName evidence="1">Uncharacterized protein</fullName>
    </submittedName>
</protein>
<organism evidence="1 2">
    <name type="scientific">Byssothecium circinans</name>
    <dbReference type="NCBI Taxonomy" id="147558"/>
    <lineage>
        <taxon>Eukaryota</taxon>
        <taxon>Fungi</taxon>
        <taxon>Dikarya</taxon>
        <taxon>Ascomycota</taxon>
        <taxon>Pezizomycotina</taxon>
        <taxon>Dothideomycetes</taxon>
        <taxon>Pleosporomycetidae</taxon>
        <taxon>Pleosporales</taxon>
        <taxon>Massarineae</taxon>
        <taxon>Massarinaceae</taxon>
        <taxon>Byssothecium</taxon>
    </lineage>
</organism>
<dbReference type="EMBL" id="ML977016">
    <property type="protein sequence ID" value="KAF1951587.1"/>
    <property type="molecule type" value="Genomic_DNA"/>
</dbReference>
<gene>
    <name evidence="1" type="ORF">CC80DRAFT_204343</name>
</gene>
<dbReference type="OrthoDB" id="268428at2759"/>
<dbReference type="AlphaFoldDB" id="A0A6A5TRM3"/>
<reference evidence="1" key="1">
    <citation type="journal article" date="2020" name="Stud. Mycol.">
        <title>101 Dothideomycetes genomes: a test case for predicting lifestyles and emergence of pathogens.</title>
        <authorList>
            <person name="Haridas S."/>
            <person name="Albert R."/>
            <person name="Binder M."/>
            <person name="Bloem J."/>
            <person name="Labutti K."/>
            <person name="Salamov A."/>
            <person name="Andreopoulos B."/>
            <person name="Baker S."/>
            <person name="Barry K."/>
            <person name="Bills G."/>
            <person name="Bluhm B."/>
            <person name="Cannon C."/>
            <person name="Castanera R."/>
            <person name="Culley D."/>
            <person name="Daum C."/>
            <person name="Ezra D."/>
            <person name="Gonzalez J."/>
            <person name="Henrissat B."/>
            <person name="Kuo A."/>
            <person name="Liang C."/>
            <person name="Lipzen A."/>
            <person name="Lutzoni F."/>
            <person name="Magnuson J."/>
            <person name="Mondo S."/>
            <person name="Nolan M."/>
            <person name="Ohm R."/>
            <person name="Pangilinan J."/>
            <person name="Park H.-J."/>
            <person name="Ramirez L."/>
            <person name="Alfaro M."/>
            <person name="Sun H."/>
            <person name="Tritt A."/>
            <person name="Yoshinaga Y."/>
            <person name="Zwiers L.-H."/>
            <person name="Turgeon B."/>
            <person name="Goodwin S."/>
            <person name="Spatafora J."/>
            <person name="Crous P."/>
            <person name="Grigoriev I."/>
        </authorList>
    </citation>
    <scope>NUCLEOTIDE SEQUENCE</scope>
    <source>
        <strain evidence="1">CBS 675.92</strain>
    </source>
</reference>